<dbReference type="PANTHER" id="PTHR36766:SF61">
    <property type="entry name" value="NB-ARC DOMAIN DISEASE RESISTANCE PROTEIN"/>
    <property type="match status" value="1"/>
</dbReference>
<organism evidence="3 4">
    <name type="scientific">Flemingia macrophylla</name>
    <dbReference type="NCBI Taxonomy" id="520843"/>
    <lineage>
        <taxon>Eukaryota</taxon>
        <taxon>Viridiplantae</taxon>
        <taxon>Streptophyta</taxon>
        <taxon>Embryophyta</taxon>
        <taxon>Tracheophyta</taxon>
        <taxon>Spermatophyta</taxon>
        <taxon>Magnoliopsida</taxon>
        <taxon>eudicotyledons</taxon>
        <taxon>Gunneridae</taxon>
        <taxon>Pentapetalae</taxon>
        <taxon>rosids</taxon>
        <taxon>fabids</taxon>
        <taxon>Fabales</taxon>
        <taxon>Fabaceae</taxon>
        <taxon>Papilionoideae</taxon>
        <taxon>50 kb inversion clade</taxon>
        <taxon>NPAAA clade</taxon>
        <taxon>indigoferoid/millettioid clade</taxon>
        <taxon>Phaseoleae</taxon>
        <taxon>Flemingia</taxon>
    </lineage>
</organism>
<dbReference type="EMBL" id="JBGMDY010000010">
    <property type="protein sequence ID" value="KAL2320676.1"/>
    <property type="molecule type" value="Genomic_DNA"/>
</dbReference>
<dbReference type="SUPFAM" id="SSF52540">
    <property type="entry name" value="P-loop containing nucleoside triphosphate hydrolases"/>
    <property type="match status" value="1"/>
</dbReference>
<dbReference type="GO" id="GO:0006952">
    <property type="term" value="P:defense response"/>
    <property type="evidence" value="ECO:0007669"/>
    <property type="project" value="UniProtKB-KW"/>
</dbReference>
<gene>
    <name evidence="3" type="ORF">Fmac_029645</name>
</gene>
<evidence type="ECO:0000259" key="2">
    <source>
        <dbReference type="Pfam" id="PF00931"/>
    </source>
</evidence>
<accession>A0ABD1LB31</accession>
<feature type="domain" description="NB-ARC" evidence="2">
    <location>
        <begin position="1"/>
        <end position="123"/>
    </location>
</feature>
<evidence type="ECO:0000313" key="4">
    <source>
        <dbReference type="Proteomes" id="UP001603857"/>
    </source>
</evidence>
<reference evidence="3 4" key="1">
    <citation type="submission" date="2024-08" db="EMBL/GenBank/DDBJ databases">
        <title>Insights into the chromosomal genome structure of Flemingia macrophylla.</title>
        <authorList>
            <person name="Ding Y."/>
            <person name="Zhao Y."/>
            <person name="Bi W."/>
            <person name="Wu M."/>
            <person name="Zhao G."/>
            <person name="Gong Y."/>
            <person name="Li W."/>
            <person name="Zhang P."/>
        </authorList>
    </citation>
    <scope>NUCLEOTIDE SEQUENCE [LARGE SCALE GENOMIC DNA]</scope>
    <source>
        <strain evidence="3">DYQJB</strain>
        <tissue evidence="3">Leaf</tissue>
    </source>
</reference>
<protein>
    <recommendedName>
        <fullName evidence="2">NB-ARC domain-containing protein</fullName>
    </recommendedName>
</protein>
<evidence type="ECO:0000313" key="3">
    <source>
        <dbReference type="EMBL" id="KAL2320676.1"/>
    </source>
</evidence>
<keyword evidence="4" id="KW-1185">Reference proteome</keyword>
<name>A0ABD1LB31_9FABA</name>
<dbReference type="Gene3D" id="3.40.50.300">
    <property type="entry name" value="P-loop containing nucleotide triphosphate hydrolases"/>
    <property type="match status" value="1"/>
</dbReference>
<dbReference type="Pfam" id="PF00931">
    <property type="entry name" value="NB-ARC"/>
    <property type="match status" value="1"/>
</dbReference>
<dbReference type="InterPro" id="IPR027417">
    <property type="entry name" value="P-loop_NTPase"/>
</dbReference>
<keyword evidence="1" id="KW-0611">Plant defense</keyword>
<dbReference type="Proteomes" id="UP001603857">
    <property type="component" value="Unassembled WGS sequence"/>
</dbReference>
<dbReference type="PANTHER" id="PTHR36766">
    <property type="entry name" value="PLANT BROAD-SPECTRUM MILDEW RESISTANCE PROTEIN RPW8"/>
    <property type="match status" value="1"/>
</dbReference>
<dbReference type="AlphaFoldDB" id="A0ABD1LB31"/>
<sequence length="125" mass="14060">MWVCVSDSFDITQLIIKIIISVNDSASSSDAPLSQQNLNMLDLEPLQHILTNKLADKKFLLVLDNVWNEDRVKWLELRNLMQVCATGSKILVTTRSQTIAFMMGTIPSHILEGLSLKDSLSLFVK</sequence>
<dbReference type="InterPro" id="IPR002182">
    <property type="entry name" value="NB-ARC"/>
</dbReference>
<comment type="caution">
    <text evidence="3">The sequence shown here is derived from an EMBL/GenBank/DDBJ whole genome shotgun (WGS) entry which is preliminary data.</text>
</comment>
<evidence type="ECO:0000256" key="1">
    <source>
        <dbReference type="ARBA" id="ARBA00022821"/>
    </source>
</evidence>
<proteinExistence type="predicted"/>